<dbReference type="EMBL" id="CM000139">
    <property type="protein sequence ID" value="EEE57108.1"/>
    <property type="molecule type" value="Genomic_DNA"/>
</dbReference>
<dbReference type="AlphaFoldDB" id="B9F0B6"/>
<name>B9F0B6_ORYSJ</name>
<accession>B9F0B6</accession>
<protein>
    <submittedName>
        <fullName evidence="1">Uncharacterized protein</fullName>
    </submittedName>
</protein>
<organism evidence="1">
    <name type="scientific">Oryza sativa subsp. japonica</name>
    <name type="common">Rice</name>
    <dbReference type="NCBI Taxonomy" id="39947"/>
    <lineage>
        <taxon>Eukaryota</taxon>
        <taxon>Viridiplantae</taxon>
        <taxon>Streptophyta</taxon>
        <taxon>Embryophyta</taxon>
        <taxon>Tracheophyta</taxon>
        <taxon>Spermatophyta</taxon>
        <taxon>Magnoliopsida</taxon>
        <taxon>Liliopsida</taxon>
        <taxon>Poales</taxon>
        <taxon>Poaceae</taxon>
        <taxon>BOP clade</taxon>
        <taxon>Oryzoideae</taxon>
        <taxon>Oryzeae</taxon>
        <taxon>Oryzinae</taxon>
        <taxon>Oryza</taxon>
        <taxon>Oryza sativa</taxon>
    </lineage>
</organism>
<reference evidence="1" key="1">
    <citation type="journal article" date="2005" name="PLoS Biol.">
        <title>The genomes of Oryza sativa: a history of duplications.</title>
        <authorList>
            <person name="Yu J."/>
            <person name="Wang J."/>
            <person name="Lin W."/>
            <person name="Li S."/>
            <person name="Li H."/>
            <person name="Zhou J."/>
            <person name="Ni P."/>
            <person name="Dong W."/>
            <person name="Hu S."/>
            <person name="Zeng C."/>
            <person name="Zhang J."/>
            <person name="Zhang Y."/>
            <person name="Li R."/>
            <person name="Xu Z."/>
            <person name="Li S."/>
            <person name="Li X."/>
            <person name="Zheng H."/>
            <person name="Cong L."/>
            <person name="Lin L."/>
            <person name="Yin J."/>
            <person name="Geng J."/>
            <person name="Li G."/>
            <person name="Shi J."/>
            <person name="Liu J."/>
            <person name="Lv H."/>
            <person name="Li J."/>
            <person name="Wang J."/>
            <person name="Deng Y."/>
            <person name="Ran L."/>
            <person name="Shi X."/>
            <person name="Wang X."/>
            <person name="Wu Q."/>
            <person name="Li C."/>
            <person name="Ren X."/>
            <person name="Wang J."/>
            <person name="Wang X."/>
            <person name="Li D."/>
            <person name="Liu D."/>
            <person name="Zhang X."/>
            <person name="Ji Z."/>
            <person name="Zhao W."/>
            <person name="Sun Y."/>
            <person name="Zhang Z."/>
            <person name="Bao J."/>
            <person name="Han Y."/>
            <person name="Dong L."/>
            <person name="Ji J."/>
            <person name="Chen P."/>
            <person name="Wu S."/>
            <person name="Liu J."/>
            <person name="Xiao Y."/>
            <person name="Bu D."/>
            <person name="Tan J."/>
            <person name="Yang L."/>
            <person name="Ye C."/>
            <person name="Zhang J."/>
            <person name="Xu J."/>
            <person name="Zhou Y."/>
            <person name="Yu Y."/>
            <person name="Zhang B."/>
            <person name="Zhuang S."/>
            <person name="Wei H."/>
            <person name="Liu B."/>
            <person name="Lei M."/>
            <person name="Yu H."/>
            <person name="Li Y."/>
            <person name="Xu H."/>
            <person name="Wei S."/>
            <person name="He X."/>
            <person name="Fang L."/>
            <person name="Zhang Z."/>
            <person name="Zhang Y."/>
            <person name="Huang X."/>
            <person name="Su Z."/>
            <person name="Tong W."/>
            <person name="Li J."/>
            <person name="Tong Z."/>
            <person name="Li S."/>
            <person name="Ye J."/>
            <person name="Wang L."/>
            <person name="Fang L."/>
            <person name="Lei T."/>
            <person name="Chen C."/>
            <person name="Chen H."/>
            <person name="Xu Z."/>
            <person name="Li H."/>
            <person name="Huang H."/>
            <person name="Zhang F."/>
            <person name="Xu H."/>
            <person name="Li N."/>
            <person name="Zhao C."/>
            <person name="Li S."/>
            <person name="Dong L."/>
            <person name="Huang Y."/>
            <person name="Li L."/>
            <person name="Xi Y."/>
            <person name="Qi Q."/>
            <person name="Li W."/>
            <person name="Zhang B."/>
            <person name="Hu W."/>
            <person name="Zhang Y."/>
            <person name="Tian X."/>
            <person name="Jiao Y."/>
            <person name="Liang X."/>
            <person name="Jin J."/>
            <person name="Gao L."/>
            <person name="Zheng W."/>
            <person name="Hao B."/>
            <person name="Liu S."/>
            <person name="Wang W."/>
            <person name="Yuan L."/>
            <person name="Cao M."/>
            <person name="McDermott J."/>
            <person name="Samudrala R."/>
            <person name="Wang J."/>
            <person name="Wong G.K."/>
            <person name="Yang H."/>
        </authorList>
    </citation>
    <scope>NUCLEOTIDE SEQUENCE [LARGE SCALE GENOMIC DNA]</scope>
</reference>
<reference evidence="1" key="2">
    <citation type="submission" date="2008-12" db="EMBL/GenBank/DDBJ databases">
        <title>Improved gene annotation of the rice (Oryza sativa) genomes.</title>
        <authorList>
            <person name="Wang J."/>
            <person name="Li R."/>
            <person name="Fan W."/>
            <person name="Huang Q."/>
            <person name="Zhang J."/>
            <person name="Zhou Y."/>
            <person name="Hu Y."/>
            <person name="Zi S."/>
            <person name="Li J."/>
            <person name="Ni P."/>
            <person name="Zheng H."/>
            <person name="Zhang Y."/>
            <person name="Zhao M."/>
            <person name="Hao Q."/>
            <person name="McDermott J."/>
            <person name="Samudrala R."/>
            <person name="Kristiansen K."/>
            <person name="Wong G.K.-S."/>
        </authorList>
    </citation>
    <scope>NUCLEOTIDE SEQUENCE</scope>
</reference>
<evidence type="ECO:0000313" key="1">
    <source>
        <dbReference type="EMBL" id="EEE57108.1"/>
    </source>
</evidence>
<sequence length="185" mass="20869">MARLGFSALTNVLVVSYLKSTRNGKKNMLIWISYREPIDNHCGCPNWCFLGGALQPRQVTCIVLAAKVETHRLSLTHHPRTHLCPTSFVAALTAITGLDRLTVAAENDGRPLDYATNVLGRRGKHLVKLPSCRALLKLLRHRREPVVPRALVVTSLRSLLPIEGHKQEEYCGFYRQEKFFDQQNA</sequence>
<dbReference type="Proteomes" id="UP000007752">
    <property type="component" value="Chromosome 2"/>
</dbReference>
<gene>
    <name evidence="1" type="ORF">OsJ_06965</name>
</gene>
<proteinExistence type="predicted"/>